<keyword evidence="4 12" id="KW-0812">Transmembrane</keyword>
<evidence type="ECO:0000313" key="14">
    <source>
        <dbReference type="EMBL" id="CAG5121969.1"/>
    </source>
</evidence>
<dbReference type="InterPro" id="IPR001611">
    <property type="entry name" value="Leu-rich_rpt"/>
</dbReference>
<accession>A0A8S3YZ44</accession>
<evidence type="ECO:0000256" key="3">
    <source>
        <dbReference type="ARBA" id="ARBA00022614"/>
    </source>
</evidence>
<proteinExistence type="inferred from homology"/>
<dbReference type="SUPFAM" id="SSF52047">
    <property type="entry name" value="RNI-like"/>
    <property type="match status" value="1"/>
</dbReference>
<dbReference type="SMART" id="SM00369">
    <property type="entry name" value="LRR_TYP"/>
    <property type="match status" value="6"/>
</dbReference>
<keyword evidence="10" id="KW-0325">Glycoprotein</keyword>
<feature type="domain" description="TIR" evidence="13">
    <location>
        <begin position="937"/>
        <end position="1082"/>
    </location>
</feature>
<evidence type="ECO:0000313" key="15">
    <source>
        <dbReference type="Proteomes" id="UP000678393"/>
    </source>
</evidence>
<evidence type="ECO:0000256" key="4">
    <source>
        <dbReference type="ARBA" id="ARBA00022692"/>
    </source>
</evidence>
<dbReference type="SUPFAM" id="SSF52058">
    <property type="entry name" value="L domain-like"/>
    <property type="match status" value="1"/>
</dbReference>
<dbReference type="GO" id="GO:0038023">
    <property type="term" value="F:signaling receptor activity"/>
    <property type="evidence" value="ECO:0007669"/>
    <property type="project" value="TreeGrafter"/>
</dbReference>
<comment type="subcellular location">
    <subcellularLocation>
        <location evidence="1">Membrane</location>
        <topology evidence="1">Single-pass membrane protein</topology>
    </subcellularLocation>
</comment>
<dbReference type="Gene3D" id="3.80.10.10">
    <property type="entry name" value="Ribonuclease Inhibitor"/>
    <property type="match status" value="3"/>
</dbReference>
<feature type="region of interest" description="Disordered" evidence="11">
    <location>
        <begin position="539"/>
        <end position="570"/>
    </location>
</feature>
<protein>
    <recommendedName>
        <fullName evidence="13">TIR domain-containing protein</fullName>
    </recommendedName>
</protein>
<evidence type="ECO:0000256" key="7">
    <source>
        <dbReference type="ARBA" id="ARBA00022989"/>
    </source>
</evidence>
<gene>
    <name evidence="14" type="ORF">CUNI_LOCUS7527</name>
</gene>
<keyword evidence="15" id="KW-1185">Reference proteome</keyword>
<dbReference type="PANTHER" id="PTHR24365:SF541">
    <property type="entry name" value="PROTEIN TOLL-RELATED"/>
    <property type="match status" value="1"/>
</dbReference>
<evidence type="ECO:0000256" key="11">
    <source>
        <dbReference type="SAM" id="MobiDB-lite"/>
    </source>
</evidence>
<dbReference type="AlphaFoldDB" id="A0A8S3YZ44"/>
<dbReference type="EMBL" id="CAJHNH020001201">
    <property type="protein sequence ID" value="CAG5121969.1"/>
    <property type="molecule type" value="Genomic_DNA"/>
</dbReference>
<keyword evidence="6" id="KW-0677">Repeat</keyword>
<name>A0A8S3YZ44_9EUPU</name>
<dbReference type="GO" id="GO:0005886">
    <property type="term" value="C:plasma membrane"/>
    <property type="evidence" value="ECO:0007669"/>
    <property type="project" value="TreeGrafter"/>
</dbReference>
<keyword evidence="7 12" id="KW-1133">Transmembrane helix</keyword>
<evidence type="ECO:0000256" key="2">
    <source>
        <dbReference type="ARBA" id="ARBA00009634"/>
    </source>
</evidence>
<evidence type="ECO:0000256" key="12">
    <source>
        <dbReference type="SAM" id="Phobius"/>
    </source>
</evidence>
<evidence type="ECO:0000256" key="5">
    <source>
        <dbReference type="ARBA" id="ARBA00022729"/>
    </source>
</evidence>
<dbReference type="Pfam" id="PF01582">
    <property type="entry name" value="TIR"/>
    <property type="match status" value="1"/>
</dbReference>
<dbReference type="OrthoDB" id="1526598at2759"/>
<evidence type="ECO:0000256" key="9">
    <source>
        <dbReference type="ARBA" id="ARBA00023170"/>
    </source>
</evidence>
<dbReference type="PANTHER" id="PTHR24365">
    <property type="entry name" value="TOLL-LIKE RECEPTOR"/>
    <property type="match status" value="1"/>
</dbReference>
<keyword evidence="3" id="KW-0433">Leucine-rich repeat</keyword>
<keyword evidence="9" id="KW-0675">Receptor</keyword>
<dbReference type="Pfam" id="PF13855">
    <property type="entry name" value="LRR_8"/>
    <property type="match status" value="2"/>
</dbReference>
<dbReference type="PROSITE" id="PS50104">
    <property type="entry name" value="TIR"/>
    <property type="match status" value="1"/>
</dbReference>
<evidence type="ECO:0000256" key="10">
    <source>
        <dbReference type="ARBA" id="ARBA00023180"/>
    </source>
</evidence>
<dbReference type="SMART" id="SM00255">
    <property type="entry name" value="TIR"/>
    <property type="match status" value="1"/>
</dbReference>
<evidence type="ECO:0000256" key="8">
    <source>
        <dbReference type="ARBA" id="ARBA00023136"/>
    </source>
</evidence>
<sequence>MAGPGTHLPEDTHSITQADTVVLHLQSTPRNPVKHSTFFQKHDELKTVFSGNVKHVSTNLPHRNKELSSPILHSLINNAAEFHQDVFPEGSKIHELTDFLQAKYRDEFRCPPCQCYYTFSGSLIASCNSSIHEINEDLSKETQQLTISNSSLKVFQATDFLQYHNLYNLSVTHNAALNMIANISEKIQMLTVTSLNLTSNKITQIMDRSFTMFSNLQSLSLQGNQVEIITTLTFEGLTNLEYLNLVRNRVSVLIKGAFDHLKNLKVLDLSRNCLNASFMPGVFSNLVYLQKLYINGDTVLTKRYPNEEIGRLTNLTFLSIDAISKHVILGPDIKNLTKLVTLHVGLSNPNHCQLGHIKESFLENVPYLQTLRFSKCPITTVDDNVYKNVRALKSLEFISTYPYDIFKALGGLSGLQNSSLISLKLINLIKSGCPFICLFGRHARYLSTIDLEIIDLSENRIAYIETGFINAFPRTLRTLALRGNELTEPALLTDKLHFLRNLETIDLGVYTDLVSSSGISQAQQLGKVSKMKASNKISQFDARDGSGQKQTLSRLAKTDDKNQKRSDTHKTKELWNRNLLEPQDGVNKRLLYALEIPEDAPDCRQQYSSTQYKDNVSISTFVFHSMESRLPSLDNNTALHTLLAPGFLEIDVFRLYRSIRANKHTNLAYIDLSYCALSSLSLKPSIPSSIQIAVFSGKYIRHMQRHTVHRDNTLIYLFLSNNLLGDRFSSTDSRIFQRMQKLIFLDISSNLIYELPTNLFRGLQNLKYLIMTSNRLRLLNTNFSNTPKLEYMDLRKNAITGISKSSRDELDAITANHPLYIELTSNPLSCTCEGLGMLSWILTSNIHFVSKDFLSCAGDNGITEDMGNIDDRVRSLQRQCVGNDLIIVVCVATLVVICFLVVFGVLYRYRWQLRYIRNIALSRFVGFQPQGNDSSEFRFDGFVVYSEMSRQFVVSDCLRELEVKRGHKLCVDDRDFLPGTYYLSAIVSAIQNSRKTLLILSPDFYDKRFSEYCVKMALMEEIYQKRSVLYLCVYRPLPDDEMSKSYDLLMIMNRNNYMEFPPETETSDEVRQHFWDQLSEKIGHSIASNLPESVE</sequence>
<feature type="compositionally biased region" description="Basic and acidic residues" evidence="11">
    <location>
        <begin position="556"/>
        <end position="570"/>
    </location>
</feature>
<organism evidence="14 15">
    <name type="scientific">Candidula unifasciata</name>
    <dbReference type="NCBI Taxonomy" id="100452"/>
    <lineage>
        <taxon>Eukaryota</taxon>
        <taxon>Metazoa</taxon>
        <taxon>Spiralia</taxon>
        <taxon>Lophotrochozoa</taxon>
        <taxon>Mollusca</taxon>
        <taxon>Gastropoda</taxon>
        <taxon>Heterobranchia</taxon>
        <taxon>Euthyneura</taxon>
        <taxon>Panpulmonata</taxon>
        <taxon>Eupulmonata</taxon>
        <taxon>Stylommatophora</taxon>
        <taxon>Helicina</taxon>
        <taxon>Helicoidea</taxon>
        <taxon>Geomitridae</taxon>
        <taxon>Candidula</taxon>
    </lineage>
</organism>
<dbReference type="Gene3D" id="3.40.50.10140">
    <property type="entry name" value="Toll/interleukin-1 receptor homology (TIR) domain"/>
    <property type="match status" value="1"/>
</dbReference>
<dbReference type="Proteomes" id="UP000678393">
    <property type="component" value="Unassembled WGS sequence"/>
</dbReference>
<feature type="transmembrane region" description="Helical" evidence="12">
    <location>
        <begin position="885"/>
        <end position="907"/>
    </location>
</feature>
<comment type="caution">
    <text evidence="14">The sequence shown here is derived from an EMBL/GenBank/DDBJ whole genome shotgun (WGS) entry which is preliminary data.</text>
</comment>
<dbReference type="SUPFAM" id="SSF52200">
    <property type="entry name" value="Toll/Interleukin receptor TIR domain"/>
    <property type="match status" value="1"/>
</dbReference>
<keyword evidence="5" id="KW-0732">Signal</keyword>
<dbReference type="InterPro" id="IPR000157">
    <property type="entry name" value="TIR_dom"/>
</dbReference>
<dbReference type="InterPro" id="IPR003591">
    <property type="entry name" value="Leu-rich_rpt_typical-subtyp"/>
</dbReference>
<dbReference type="InterPro" id="IPR032675">
    <property type="entry name" value="LRR_dom_sf"/>
</dbReference>
<dbReference type="InterPro" id="IPR035897">
    <property type="entry name" value="Toll_tir_struct_dom_sf"/>
</dbReference>
<dbReference type="PRINTS" id="PR01537">
    <property type="entry name" value="INTRLKN1R1F"/>
</dbReference>
<comment type="similarity">
    <text evidence="2">Belongs to the Toll-like receptor family.</text>
</comment>
<evidence type="ECO:0000256" key="1">
    <source>
        <dbReference type="ARBA" id="ARBA00004167"/>
    </source>
</evidence>
<reference evidence="14" key="1">
    <citation type="submission" date="2021-04" db="EMBL/GenBank/DDBJ databases">
        <authorList>
            <consortium name="Molecular Ecology Group"/>
        </authorList>
    </citation>
    <scope>NUCLEOTIDE SEQUENCE</scope>
</reference>
<keyword evidence="8 12" id="KW-0472">Membrane</keyword>
<evidence type="ECO:0000259" key="13">
    <source>
        <dbReference type="PROSITE" id="PS50104"/>
    </source>
</evidence>
<dbReference type="GO" id="GO:0007165">
    <property type="term" value="P:signal transduction"/>
    <property type="evidence" value="ECO:0007669"/>
    <property type="project" value="InterPro"/>
</dbReference>
<evidence type="ECO:0000256" key="6">
    <source>
        <dbReference type="ARBA" id="ARBA00022737"/>
    </source>
</evidence>